<keyword evidence="1" id="KW-1133">Transmembrane helix</keyword>
<evidence type="ECO:0000313" key="3">
    <source>
        <dbReference type="Proteomes" id="UP000799423"/>
    </source>
</evidence>
<organism evidence="2 3">
    <name type="scientific">Plenodomus tracheiphilus IPT5</name>
    <dbReference type="NCBI Taxonomy" id="1408161"/>
    <lineage>
        <taxon>Eukaryota</taxon>
        <taxon>Fungi</taxon>
        <taxon>Dikarya</taxon>
        <taxon>Ascomycota</taxon>
        <taxon>Pezizomycotina</taxon>
        <taxon>Dothideomycetes</taxon>
        <taxon>Pleosporomycetidae</taxon>
        <taxon>Pleosporales</taxon>
        <taxon>Pleosporineae</taxon>
        <taxon>Leptosphaeriaceae</taxon>
        <taxon>Plenodomus</taxon>
    </lineage>
</organism>
<evidence type="ECO:0000256" key="1">
    <source>
        <dbReference type="SAM" id="Phobius"/>
    </source>
</evidence>
<proteinExistence type="predicted"/>
<dbReference type="EMBL" id="MU006305">
    <property type="protein sequence ID" value="KAF2850635.1"/>
    <property type="molecule type" value="Genomic_DNA"/>
</dbReference>
<dbReference type="Proteomes" id="UP000799423">
    <property type="component" value="Unassembled WGS sequence"/>
</dbReference>
<accession>A0A6A7B8C7</accession>
<dbReference type="AlphaFoldDB" id="A0A6A7B8C7"/>
<keyword evidence="3" id="KW-1185">Reference proteome</keyword>
<gene>
    <name evidence="2" type="ORF">T440DRAFT_80218</name>
</gene>
<name>A0A6A7B8C7_9PLEO</name>
<feature type="transmembrane region" description="Helical" evidence="1">
    <location>
        <begin position="7"/>
        <end position="25"/>
    </location>
</feature>
<keyword evidence="1" id="KW-0472">Membrane</keyword>
<evidence type="ECO:0000313" key="2">
    <source>
        <dbReference type="EMBL" id="KAF2850635.1"/>
    </source>
</evidence>
<keyword evidence="1" id="KW-0812">Transmembrane</keyword>
<sequence>MTILQRLYLYLCVCSLILAVCNHLSPLTNVLYCPVPSRPVSSRLVSSRPVPSRPVPSCLVSSCPVLPYNLFKSVLMFGSPLRHPMR</sequence>
<protein>
    <submittedName>
        <fullName evidence="2">Uncharacterized protein</fullName>
    </submittedName>
</protein>
<reference evidence="2" key="1">
    <citation type="submission" date="2020-01" db="EMBL/GenBank/DDBJ databases">
        <authorList>
            <consortium name="DOE Joint Genome Institute"/>
            <person name="Haridas S."/>
            <person name="Albert R."/>
            <person name="Binder M."/>
            <person name="Bloem J."/>
            <person name="Labutti K."/>
            <person name="Salamov A."/>
            <person name="Andreopoulos B."/>
            <person name="Baker S.E."/>
            <person name="Barry K."/>
            <person name="Bills G."/>
            <person name="Bluhm B.H."/>
            <person name="Cannon C."/>
            <person name="Castanera R."/>
            <person name="Culley D.E."/>
            <person name="Daum C."/>
            <person name="Ezra D."/>
            <person name="Gonzalez J.B."/>
            <person name="Henrissat B."/>
            <person name="Kuo A."/>
            <person name="Liang C."/>
            <person name="Lipzen A."/>
            <person name="Lutzoni F."/>
            <person name="Magnuson J."/>
            <person name="Mondo S."/>
            <person name="Nolan M."/>
            <person name="Ohm R."/>
            <person name="Pangilinan J."/>
            <person name="Park H.-J."/>
            <person name="Ramirez L."/>
            <person name="Alfaro M."/>
            <person name="Sun H."/>
            <person name="Tritt A."/>
            <person name="Yoshinaga Y."/>
            <person name="Zwiers L.-H."/>
            <person name="Turgeon B.G."/>
            <person name="Goodwin S.B."/>
            <person name="Spatafora J.W."/>
            <person name="Crous P.W."/>
            <person name="Grigoriev I.V."/>
        </authorList>
    </citation>
    <scope>NUCLEOTIDE SEQUENCE</scope>
    <source>
        <strain evidence="2">IPT5</strain>
    </source>
</reference>